<dbReference type="InterPro" id="IPR011006">
    <property type="entry name" value="CheY-like_superfamily"/>
</dbReference>
<feature type="domain" description="Response regulatory" evidence="8">
    <location>
        <begin position="29"/>
        <end position="142"/>
    </location>
</feature>
<dbReference type="GO" id="GO:0032993">
    <property type="term" value="C:protein-DNA complex"/>
    <property type="evidence" value="ECO:0007669"/>
    <property type="project" value="TreeGrafter"/>
</dbReference>
<dbReference type="InterPro" id="IPR039420">
    <property type="entry name" value="WalR-like"/>
</dbReference>
<accession>C4WLC7</accession>
<name>C4WLC7_9HYPH</name>
<dbReference type="SMART" id="SM00862">
    <property type="entry name" value="Trans_reg_C"/>
    <property type="match status" value="1"/>
</dbReference>
<dbReference type="EMBL" id="ACQA01000002">
    <property type="protein sequence ID" value="EEQ92949.1"/>
    <property type="molecule type" value="Genomic_DNA"/>
</dbReference>
<dbReference type="InterPro" id="IPR001867">
    <property type="entry name" value="OmpR/PhoB-type_DNA-bd"/>
</dbReference>
<dbReference type="SMART" id="SM00448">
    <property type="entry name" value="REC"/>
    <property type="match status" value="1"/>
</dbReference>
<dbReference type="Gene3D" id="6.10.250.690">
    <property type="match status" value="1"/>
</dbReference>
<evidence type="ECO:0000256" key="1">
    <source>
        <dbReference type="ARBA" id="ARBA00015404"/>
    </source>
</evidence>
<evidence type="ECO:0000256" key="5">
    <source>
        <dbReference type="ARBA" id="ARBA00023125"/>
    </source>
</evidence>
<sequence>MRLTMSDILRNRPNFDERRGKDDAASIPLVYVVDDDDDFREEMVFGLASLGLNTHGFESAAALYRAYAAKPSDIVILDVGLKGENGLSAAAHLRTSQSVGIIMVTARGSIDDRINGLESGADAYLVKPVDVRELAATVTAVFNRLEKPITVSPCPSPEWALVESGWVITDGRGHRLRLTTSEQRILSRLLVERGAIVERHDLVVALGEDIYEFNYAHLDTIVSRLRRRARKAGIVLPLHAIRGKGFTFAD</sequence>
<dbReference type="AlphaFoldDB" id="C4WLC7"/>
<dbReference type="SUPFAM" id="SSF52172">
    <property type="entry name" value="CheY-like"/>
    <property type="match status" value="1"/>
</dbReference>
<dbReference type="InterPro" id="IPR016032">
    <property type="entry name" value="Sig_transdc_resp-reg_C-effctor"/>
</dbReference>
<evidence type="ECO:0000256" key="2">
    <source>
        <dbReference type="ARBA" id="ARBA00022553"/>
    </source>
</evidence>
<evidence type="ECO:0000256" key="3">
    <source>
        <dbReference type="ARBA" id="ARBA00023012"/>
    </source>
</evidence>
<dbReference type="Pfam" id="PF00486">
    <property type="entry name" value="Trans_reg_C"/>
    <property type="match status" value="1"/>
</dbReference>
<keyword evidence="5" id="KW-0238">DNA-binding</keyword>
<organism evidence="9 10">
    <name type="scientific">Brucella intermedia LMG 3301</name>
    <dbReference type="NCBI Taxonomy" id="641118"/>
    <lineage>
        <taxon>Bacteria</taxon>
        <taxon>Pseudomonadati</taxon>
        <taxon>Pseudomonadota</taxon>
        <taxon>Alphaproteobacteria</taxon>
        <taxon>Hyphomicrobiales</taxon>
        <taxon>Brucellaceae</taxon>
        <taxon>Brucella/Ochrobactrum group</taxon>
        <taxon>Brucella</taxon>
    </lineage>
</organism>
<evidence type="ECO:0000256" key="4">
    <source>
        <dbReference type="ARBA" id="ARBA00023015"/>
    </source>
</evidence>
<dbReference type="Gene3D" id="3.40.50.2300">
    <property type="match status" value="1"/>
</dbReference>
<dbReference type="PANTHER" id="PTHR48111">
    <property type="entry name" value="REGULATOR OF RPOS"/>
    <property type="match status" value="1"/>
</dbReference>
<dbReference type="SUPFAM" id="SSF46894">
    <property type="entry name" value="C-terminal effector domain of the bipartite response regulators"/>
    <property type="match status" value="1"/>
</dbReference>
<dbReference type="GO" id="GO:0000976">
    <property type="term" value="F:transcription cis-regulatory region binding"/>
    <property type="evidence" value="ECO:0007669"/>
    <property type="project" value="TreeGrafter"/>
</dbReference>
<keyword evidence="2 7" id="KW-0597">Phosphoprotein</keyword>
<keyword evidence="4" id="KW-0805">Transcription regulation</keyword>
<dbReference type="PANTHER" id="PTHR48111:SF1">
    <property type="entry name" value="TWO-COMPONENT RESPONSE REGULATOR ORR33"/>
    <property type="match status" value="1"/>
</dbReference>
<feature type="modified residue" description="4-aspartylphosphate" evidence="7">
    <location>
        <position position="78"/>
    </location>
</feature>
<keyword evidence="6" id="KW-0804">Transcription</keyword>
<dbReference type="InterPro" id="IPR001789">
    <property type="entry name" value="Sig_transdc_resp-reg_receiver"/>
</dbReference>
<dbReference type="Pfam" id="PF00072">
    <property type="entry name" value="Response_reg"/>
    <property type="match status" value="1"/>
</dbReference>
<evidence type="ECO:0000313" key="10">
    <source>
        <dbReference type="Proteomes" id="UP000004386"/>
    </source>
</evidence>
<gene>
    <name evidence="9" type="ORF">OINT_2000072</name>
</gene>
<reference evidence="9 10" key="1">
    <citation type="submission" date="2009-05" db="EMBL/GenBank/DDBJ databases">
        <authorList>
            <person name="Setubal J.C."/>
            <person name="Boyle S."/>
            <person name="Crasta O.R."/>
            <person name="Gillespie J.J."/>
            <person name="Kenyon R.W."/>
            <person name="Lu J."/>
            <person name="Mane S."/>
            <person name="Nagrani S."/>
            <person name="Shallom J.M."/>
            <person name="Shallom S."/>
            <person name="Shukla M."/>
            <person name="Snyder E.E."/>
            <person name="Sobral B.W."/>
            <person name="Wattam A.R."/>
            <person name="Will R."/>
            <person name="Williams K."/>
            <person name="Yoo H."/>
            <person name="Munk C."/>
            <person name="Tapia R."/>
            <person name="Green L."/>
            <person name="Rogers Y."/>
            <person name="Detter J.C."/>
            <person name="Bruce D."/>
            <person name="Brettin T.S."/>
            <person name="Tsolis R."/>
        </authorList>
    </citation>
    <scope>NUCLEOTIDE SEQUENCE [LARGE SCALE GENOMIC DNA]</scope>
    <source>
        <strain evidence="9 10">LMG 3301</strain>
    </source>
</reference>
<dbReference type="HOGENOM" id="CLU_000445_30_4_5"/>
<evidence type="ECO:0000313" key="9">
    <source>
        <dbReference type="EMBL" id="EEQ92949.1"/>
    </source>
</evidence>
<dbReference type="PROSITE" id="PS50110">
    <property type="entry name" value="RESPONSE_REGULATORY"/>
    <property type="match status" value="1"/>
</dbReference>
<dbReference type="Gene3D" id="1.10.10.10">
    <property type="entry name" value="Winged helix-like DNA-binding domain superfamily/Winged helix DNA-binding domain"/>
    <property type="match status" value="1"/>
</dbReference>
<evidence type="ECO:0000259" key="8">
    <source>
        <dbReference type="PROSITE" id="PS50110"/>
    </source>
</evidence>
<proteinExistence type="predicted"/>
<dbReference type="GO" id="GO:0000156">
    <property type="term" value="F:phosphorelay response regulator activity"/>
    <property type="evidence" value="ECO:0007669"/>
    <property type="project" value="TreeGrafter"/>
</dbReference>
<dbReference type="GO" id="GO:0005829">
    <property type="term" value="C:cytosol"/>
    <property type="evidence" value="ECO:0007669"/>
    <property type="project" value="TreeGrafter"/>
</dbReference>
<evidence type="ECO:0000256" key="7">
    <source>
        <dbReference type="PROSITE-ProRule" id="PRU00169"/>
    </source>
</evidence>
<comment type="caution">
    <text evidence="9">The sequence shown here is derived from an EMBL/GenBank/DDBJ whole genome shotgun (WGS) entry which is preliminary data.</text>
</comment>
<dbReference type="Proteomes" id="UP000004386">
    <property type="component" value="Unassembled WGS sequence"/>
</dbReference>
<protein>
    <recommendedName>
        <fullName evidence="1">Flagellar transcriptional regulator FtcR</fullName>
    </recommendedName>
</protein>
<dbReference type="GO" id="GO:0006355">
    <property type="term" value="P:regulation of DNA-templated transcription"/>
    <property type="evidence" value="ECO:0007669"/>
    <property type="project" value="InterPro"/>
</dbReference>
<evidence type="ECO:0000256" key="6">
    <source>
        <dbReference type="ARBA" id="ARBA00023163"/>
    </source>
</evidence>
<dbReference type="InterPro" id="IPR036388">
    <property type="entry name" value="WH-like_DNA-bd_sf"/>
</dbReference>
<keyword evidence="3" id="KW-0902">Two-component regulatory system</keyword>